<feature type="domain" description="F-box associated beta-propeller type 1" evidence="1">
    <location>
        <begin position="4"/>
        <end position="117"/>
    </location>
</feature>
<dbReference type="Proteomes" id="UP000316621">
    <property type="component" value="Chromosome 9"/>
</dbReference>
<dbReference type="InterPro" id="IPR017451">
    <property type="entry name" value="F-box-assoc_interact_dom"/>
</dbReference>
<dbReference type="STRING" id="3469.A0A4Y7L5E9"/>
<organism evidence="2 3">
    <name type="scientific">Papaver somniferum</name>
    <name type="common">Opium poppy</name>
    <dbReference type="NCBI Taxonomy" id="3469"/>
    <lineage>
        <taxon>Eukaryota</taxon>
        <taxon>Viridiplantae</taxon>
        <taxon>Streptophyta</taxon>
        <taxon>Embryophyta</taxon>
        <taxon>Tracheophyta</taxon>
        <taxon>Spermatophyta</taxon>
        <taxon>Magnoliopsida</taxon>
        <taxon>Ranunculales</taxon>
        <taxon>Papaveraceae</taxon>
        <taxon>Papaveroideae</taxon>
        <taxon>Papaver</taxon>
    </lineage>
</organism>
<evidence type="ECO:0000313" key="2">
    <source>
        <dbReference type="EMBL" id="RZC79405.1"/>
    </source>
</evidence>
<sequence>MVWEARIYSLASNSWKNLGFVPYCFPFSVTKGVLLNGVLHWIATGLHDDPESAVIVCFDISDETFYDVPLPPCDFDHHCLPYLGVWEGKLCLLHQIHMEEDPDISCKHQNDHIDVWTMMNNKWSKHSQITALVTEMKYIRPIQTLPNAEILFEGESRLEAGFHLISYDPKLERARALNIQHGFHESPGPEVDIYIETLVALNSGTYVRKIEMEWKGLEEVPGWCGEFGKRKAVDKRGGRYCRKWIIQEPNDDILERVFKKLEAYSVSSSVSGVSLESLDSETYVGRAEKEDSEDVVGLGWFLSDLWPSMYRELWLELGIIFALLAVRVVLVAADPRIWLFCLRLVSTLVDPLWGWNGDGLVLLNFWRDIGDNHQIKYYWMFIWC</sequence>
<dbReference type="InterPro" id="IPR050796">
    <property type="entry name" value="SCF_F-box_component"/>
</dbReference>
<proteinExistence type="predicted"/>
<gene>
    <name evidence="2" type="ORF">C5167_003605</name>
</gene>
<dbReference type="EMBL" id="CM010723">
    <property type="protein sequence ID" value="RZC79405.1"/>
    <property type="molecule type" value="Genomic_DNA"/>
</dbReference>
<evidence type="ECO:0000259" key="1">
    <source>
        <dbReference type="Pfam" id="PF07734"/>
    </source>
</evidence>
<dbReference type="AlphaFoldDB" id="A0A4Y7L5E9"/>
<protein>
    <recommendedName>
        <fullName evidence="1">F-box associated beta-propeller type 1 domain-containing protein</fullName>
    </recommendedName>
</protein>
<dbReference type="NCBIfam" id="TIGR01640">
    <property type="entry name" value="F_box_assoc_1"/>
    <property type="match status" value="1"/>
</dbReference>
<dbReference type="PANTHER" id="PTHR31672">
    <property type="entry name" value="BNACNNG10540D PROTEIN"/>
    <property type="match status" value="1"/>
</dbReference>
<dbReference type="Gramene" id="RZC79405">
    <property type="protein sequence ID" value="RZC79405"/>
    <property type="gene ID" value="C5167_003605"/>
</dbReference>
<keyword evidence="3" id="KW-1185">Reference proteome</keyword>
<dbReference type="PANTHER" id="PTHR31672:SF13">
    <property type="entry name" value="F-BOX PROTEIN CPR30-LIKE"/>
    <property type="match status" value="1"/>
</dbReference>
<name>A0A4Y7L5E9_PAPSO</name>
<evidence type="ECO:0000313" key="3">
    <source>
        <dbReference type="Proteomes" id="UP000316621"/>
    </source>
</evidence>
<reference evidence="2 3" key="1">
    <citation type="journal article" date="2018" name="Science">
        <title>The opium poppy genome and morphinan production.</title>
        <authorList>
            <person name="Guo L."/>
            <person name="Winzer T."/>
            <person name="Yang X."/>
            <person name="Li Y."/>
            <person name="Ning Z."/>
            <person name="He Z."/>
            <person name="Teodor R."/>
            <person name="Lu Y."/>
            <person name="Bowser T.A."/>
            <person name="Graham I.A."/>
            <person name="Ye K."/>
        </authorList>
    </citation>
    <scope>NUCLEOTIDE SEQUENCE [LARGE SCALE GENOMIC DNA]</scope>
    <source>
        <strain evidence="3">cv. HN1</strain>
        <tissue evidence="2">Leaves</tissue>
    </source>
</reference>
<dbReference type="InterPro" id="IPR006527">
    <property type="entry name" value="F-box-assoc_dom_typ1"/>
</dbReference>
<accession>A0A4Y7L5E9</accession>
<dbReference type="Pfam" id="PF07734">
    <property type="entry name" value="FBA_1"/>
    <property type="match status" value="1"/>
</dbReference>